<gene>
    <name evidence="3" type="ORF">ACFQ1X_14285</name>
</gene>
<protein>
    <submittedName>
        <fullName evidence="3">Uncharacterized protein</fullName>
    </submittedName>
</protein>
<proteinExistence type="predicted"/>
<sequence>MKKISLLSLIFIFLISSPVQALSWAYPFVVWDGKVYEVKEEEILQDNEIGKAIGEVKTQTDDMTGNYYGDASNFYPKGTQYYEITGTSTSTAIAVEADNLWVKAEYVHKVPFHIMNVLTSFYFIAAIVGVVLIISGILIRNSKFVAR</sequence>
<keyword evidence="1" id="KW-1133">Transmembrane helix</keyword>
<evidence type="ECO:0000313" key="4">
    <source>
        <dbReference type="Proteomes" id="UP001597109"/>
    </source>
</evidence>
<keyword evidence="1" id="KW-0472">Membrane</keyword>
<name>A0ABW3LDZ4_9BACL</name>
<dbReference type="EMBL" id="JBHTKI010000022">
    <property type="protein sequence ID" value="MFD1032605.1"/>
    <property type="molecule type" value="Genomic_DNA"/>
</dbReference>
<feature type="chain" id="PRO_5045772212" evidence="2">
    <location>
        <begin position="22"/>
        <end position="147"/>
    </location>
</feature>
<feature type="signal peptide" evidence="2">
    <location>
        <begin position="1"/>
        <end position="21"/>
    </location>
</feature>
<keyword evidence="4" id="KW-1185">Reference proteome</keyword>
<accession>A0ABW3LDZ4</accession>
<comment type="caution">
    <text evidence="3">The sequence shown here is derived from an EMBL/GenBank/DDBJ whole genome shotgun (WGS) entry which is preliminary data.</text>
</comment>
<evidence type="ECO:0000256" key="2">
    <source>
        <dbReference type="SAM" id="SignalP"/>
    </source>
</evidence>
<reference evidence="4" key="1">
    <citation type="journal article" date="2019" name="Int. J. Syst. Evol. Microbiol.">
        <title>The Global Catalogue of Microorganisms (GCM) 10K type strain sequencing project: providing services to taxonomists for standard genome sequencing and annotation.</title>
        <authorList>
            <consortium name="The Broad Institute Genomics Platform"/>
            <consortium name="The Broad Institute Genome Sequencing Center for Infectious Disease"/>
            <person name="Wu L."/>
            <person name="Ma J."/>
        </authorList>
    </citation>
    <scope>NUCLEOTIDE SEQUENCE [LARGE SCALE GENOMIC DNA]</scope>
    <source>
        <strain evidence="4">CCUG 56756</strain>
    </source>
</reference>
<keyword evidence="2" id="KW-0732">Signal</keyword>
<evidence type="ECO:0000256" key="1">
    <source>
        <dbReference type="SAM" id="Phobius"/>
    </source>
</evidence>
<keyword evidence="1" id="KW-0812">Transmembrane</keyword>
<dbReference type="Proteomes" id="UP001597109">
    <property type="component" value="Unassembled WGS sequence"/>
</dbReference>
<organism evidence="3 4">
    <name type="scientific">Metaplanococcus flavidus</name>
    <dbReference type="NCBI Taxonomy" id="569883"/>
    <lineage>
        <taxon>Bacteria</taxon>
        <taxon>Bacillati</taxon>
        <taxon>Bacillota</taxon>
        <taxon>Bacilli</taxon>
        <taxon>Bacillales</taxon>
        <taxon>Caryophanaceae</taxon>
        <taxon>Metaplanococcus</taxon>
    </lineage>
</organism>
<evidence type="ECO:0000313" key="3">
    <source>
        <dbReference type="EMBL" id="MFD1032605.1"/>
    </source>
</evidence>
<dbReference type="RefSeq" id="WP_144838516.1">
    <property type="nucleotide sequence ID" value="NZ_JBHTKI010000022.1"/>
</dbReference>
<feature type="transmembrane region" description="Helical" evidence="1">
    <location>
        <begin position="121"/>
        <end position="139"/>
    </location>
</feature>